<evidence type="ECO:0000313" key="3">
    <source>
        <dbReference type="Proteomes" id="UP000299102"/>
    </source>
</evidence>
<evidence type="ECO:0000313" key="2">
    <source>
        <dbReference type="EMBL" id="GBP16692.1"/>
    </source>
</evidence>
<name>A0A4C1TRR3_EUMVA</name>
<sequence>MIYCSGITLPGPPSSPSRFHCDAFVTNFTAAKFRTFYCSANSSSPPSRLCTCFVRIQKIALGDEPLNLTSRARAEKNCADASTHRRSLYARPRLSLRTIWARVESALTSQHNRPRLAGRSADTEISHRTSHKI</sequence>
<evidence type="ECO:0000256" key="1">
    <source>
        <dbReference type="SAM" id="MobiDB-lite"/>
    </source>
</evidence>
<dbReference type="EMBL" id="BGZK01000081">
    <property type="protein sequence ID" value="GBP16692.1"/>
    <property type="molecule type" value="Genomic_DNA"/>
</dbReference>
<comment type="caution">
    <text evidence="2">The sequence shown here is derived from an EMBL/GenBank/DDBJ whole genome shotgun (WGS) entry which is preliminary data.</text>
</comment>
<protein>
    <submittedName>
        <fullName evidence="2">Uncharacterized protein</fullName>
    </submittedName>
</protein>
<reference evidence="2 3" key="1">
    <citation type="journal article" date="2019" name="Commun. Biol.">
        <title>The bagworm genome reveals a unique fibroin gene that provides high tensile strength.</title>
        <authorList>
            <person name="Kono N."/>
            <person name="Nakamura H."/>
            <person name="Ohtoshi R."/>
            <person name="Tomita M."/>
            <person name="Numata K."/>
            <person name="Arakawa K."/>
        </authorList>
    </citation>
    <scope>NUCLEOTIDE SEQUENCE [LARGE SCALE GENOMIC DNA]</scope>
</reference>
<dbReference type="Proteomes" id="UP000299102">
    <property type="component" value="Unassembled WGS sequence"/>
</dbReference>
<organism evidence="2 3">
    <name type="scientific">Eumeta variegata</name>
    <name type="common">Bagworm moth</name>
    <name type="synonym">Eumeta japonica</name>
    <dbReference type="NCBI Taxonomy" id="151549"/>
    <lineage>
        <taxon>Eukaryota</taxon>
        <taxon>Metazoa</taxon>
        <taxon>Ecdysozoa</taxon>
        <taxon>Arthropoda</taxon>
        <taxon>Hexapoda</taxon>
        <taxon>Insecta</taxon>
        <taxon>Pterygota</taxon>
        <taxon>Neoptera</taxon>
        <taxon>Endopterygota</taxon>
        <taxon>Lepidoptera</taxon>
        <taxon>Glossata</taxon>
        <taxon>Ditrysia</taxon>
        <taxon>Tineoidea</taxon>
        <taxon>Psychidae</taxon>
        <taxon>Oiketicinae</taxon>
        <taxon>Eumeta</taxon>
    </lineage>
</organism>
<feature type="region of interest" description="Disordered" evidence="1">
    <location>
        <begin position="111"/>
        <end position="133"/>
    </location>
</feature>
<dbReference type="AlphaFoldDB" id="A0A4C1TRR3"/>
<proteinExistence type="predicted"/>
<keyword evidence="3" id="KW-1185">Reference proteome</keyword>
<gene>
    <name evidence="2" type="ORF">EVAR_13317_1</name>
</gene>
<accession>A0A4C1TRR3</accession>